<accession>A0A2N5SQ63</accession>
<gene>
    <name evidence="1" type="ORF">PCANC_20497</name>
</gene>
<dbReference type="Proteomes" id="UP000235388">
    <property type="component" value="Unassembled WGS sequence"/>
</dbReference>
<evidence type="ECO:0000313" key="1">
    <source>
        <dbReference type="EMBL" id="PLW15379.1"/>
    </source>
</evidence>
<reference evidence="1 2" key="1">
    <citation type="submission" date="2017-11" db="EMBL/GenBank/DDBJ databases">
        <title>De novo assembly and phasing of dikaryotic genomes from two isolates of Puccinia coronata f. sp. avenae, the causal agent of oat crown rust.</title>
        <authorList>
            <person name="Miller M.E."/>
            <person name="Zhang Y."/>
            <person name="Omidvar V."/>
            <person name="Sperschneider J."/>
            <person name="Schwessinger B."/>
            <person name="Raley C."/>
            <person name="Palmer J.M."/>
            <person name="Garnica D."/>
            <person name="Upadhyaya N."/>
            <person name="Rathjen J."/>
            <person name="Taylor J.M."/>
            <person name="Park R.F."/>
            <person name="Dodds P.N."/>
            <person name="Hirsch C.D."/>
            <person name="Kianian S.F."/>
            <person name="Figueroa M."/>
        </authorList>
    </citation>
    <scope>NUCLEOTIDE SEQUENCE [LARGE SCALE GENOMIC DNA]</scope>
    <source>
        <strain evidence="1">12NC29</strain>
    </source>
</reference>
<proteinExistence type="predicted"/>
<name>A0A2N5SQ63_9BASI</name>
<dbReference type="EMBL" id="PGCJ01000897">
    <property type="protein sequence ID" value="PLW15379.1"/>
    <property type="molecule type" value="Genomic_DNA"/>
</dbReference>
<evidence type="ECO:0000313" key="2">
    <source>
        <dbReference type="Proteomes" id="UP000235388"/>
    </source>
</evidence>
<protein>
    <submittedName>
        <fullName evidence="1">Uncharacterized protein</fullName>
    </submittedName>
</protein>
<comment type="caution">
    <text evidence="1">The sequence shown here is derived from an EMBL/GenBank/DDBJ whole genome shotgun (WGS) entry which is preliminary data.</text>
</comment>
<sequence length="61" mass="6640">MQSGRADLLTTCDPKLFGLASHQQFNGGPLVSTPPQVDQIDSHLDVTFTRSKRNLSSLAIE</sequence>
<dbReference type="AlphaFoldDB" id="A0A2N5SQ63"/>
<keyword evidence="2" id="KW-1185">Reference proteome</keyword>
<organism evidence="1 2">
    <name type="scientific">Puccinia coronata f. sp. avenae</name>
    <dbReference type="NCBI Taxonomy" id="200324"/>
    <lineage>
        <taxon>Eukaryota</taxon>
        <taxon>Fungi</taxon>
        <taxon>Dikarya</taxon>
        <taxon>Basidiomycota</taxon>
        <taxon>Pucciniomycotina</taxon>
        <taxon>Pucciniomycetes</taxon>
        <taxon>Pucciniales</taxon>
        <taxon>Pucciniaceae</taxon>
        <taxon>Puccinia</taxon>
    </lineage>
</organism>